<evidence type="ECO:0000256" key="2">
    <source>
        <dbReference type="ARBA" id="ARBA00023315"/>
    </source>
</evidence>
<gene>
    <name evidence="4" type="ORF">ACFSX4_12165</name>
</gene>
<organism evidence="4 5">
    <name type="scientific">Corticicoccus populi</name>
    <dbReference type="NCBI Taxonomy" id="1812821"/>
    <lineage>
        <taxon>Bacteria</taxon>
        <taxon>Bacillati</taxon>
        <taxon>Bacillota</taxon>
        <taxon>Bacilli</taxon>
        <taxon>Bacillales</taxon>
        <taxon>Staphylococcaceae</taxon>
        <taxon>Corticicoccus</taxon>
    </lineage>
</organism>
<dbReference type="EMBL" id="JBHUOQ010000004">
    <property type="protein sequence ID" value="MFD2831220.1"/>
    <property type="molecule type" value="Genomic_DNA"/>
</dbReference>
<dbReference type="PANTHER" id="PTHR43420:SF47">
    <property type="entry name" value="N-ACETYLTRANSFERASE DOMAIN-CONTAINING PROTEIN"/>
    <property type="match status" value="1"/>
</dbReference>
<dbReference type="Gene3D" id="3.40.630.30">
    <property type="match status" value="1"/>
</dbReference>
<keyword evidence="1 4" id="KW-0808">Transferase</keyword>
<dbReference type="InterPro" id="IPR050680">
    <property type="entry name" value="YpeA/RimI_acetyltransf"/>
</dbReference>
<evidence type="ECO:0000313" key="5">
    <source>
        <dbReference type="Proteomes" id="UP001597519"/>
    </source>
</evidence>
<comment type="caution">
    <text evidence="4">The sequence shown here is derived from an EMBL/GenBank/DDBJ whole genome shotgun (WGS) entry which is preliminary data.</text>
</comment>
<protein>
    <submittedName>
        <fullName evidence="4">GNAT family N-acetyltransferase</fullName>
        <ecNumber evidence="4">2.3.-.-</ecNumber>
    </submittedName>
</protein>
<dbReference type="SUPFAM" id="SSF55729">
    <property type="entry name" value="Acyl-CoA N-acyltransferases (Nat)"/>
    <property type="match status" value="1"/>
</dbReference>
<keyword evidence="5" id="KW-1185">Reference proteome</keyword>
<dbReference type="Proteomes" id="UP001597519">
    <property type="component" value="Unassembled WGS sequence"/>
</dbReference>
<name>A0ABW5WZ24_9STAP</name>
<feature type="domain" description="N-acetyltransferase" evidence="3">
    <location>
        <begin position="1"/>
        <end position="149"/>
    </location>
</feature>
<dbReference type="CDD" id="cd04301">
    <property type="entry name" value="NAT_SF"/>
    <property type="match status" value="1"/>
</dbReference>
<reference evidence="5" key="1">
    <citation type="journal article" date="2019" name="Int. J. Syst. Evol. Microbiol.">
        <title>The Global Catalogue of Microorganisms (GCM) 10K type strain sequencing project: providing services to taxonomists for standard genome sequencing and annotation.</title>
        <authorList>
            <consortium name="The Broad Institute Genomics Platform"/>
            <consortium name="The Broad Institute Genome Sequencing Center for Infectious Disease"/>
            <person name="Wu L."/>
            <person name="Ma J."/>
        </authorList>
    </citation>
    <scope>NUCLEOTIDE SEQUENCE [LARGE SCALE GENOMIC DNA]</scope>
    <source>
        <strain evidence="5">KCTC 33575</strain>
    </source>
</reference>
<dbReference type="InterPro" id="IPR016181">
    <property type="entry name" value="Acyl_CoA_acyltransferase"/>
</dbReference>
<dbReference type="EC" id="2.3.-.-" evidence="4"/>
<dbReference type="GO" id="GO:0016746">
    <property type="term" value="F:acyltransferase activity"/>
    <property type="evidence" value="ECO:0007669"/>
    <property type="project" value="UniProtKB-KW"/>
</dbReference>
<accession>A0ABW5WZ24</accession>
<dbReference type="Pfam" id="PF00583">
    <property type="entry name" value="Acetyltransf_1"/>
    <property type="match status" value="1"/>
</dbReference>
<evidence type="ECO:0000256" key="1">
    <source>
        <dbReference type="ARBA" id="ARBA00022679"/>
    </source>
</evidence>
<dbReference type="PROSITE" id="PS51186">
    <property type="entry name" value="GNAT"/>
    <property type="match status" value="1"/>
</dbReference>
<keyword evidence="2 4" id="KW-0012">Acyltransferase</keyword>
<dbReference type="InterPro" id="IPR000182">
    <property type="entry name" value="GNAT_dom"/>
</dbReference>
<evidence type="ECO:0000259" key="3">
    <source>
        <dbReference type="PROSITE" id="PS51186"/>
    </source>
</evidence>
<dbReference type="PANTHER" id="PTHR43420">
    <property type="entry name" value="ACETYLTRANSFERASE"/>
    <property type="match status" value="1"/>
</dbReference>
<evidence type="ECO:0000313" key="4">
    <source>
        <dbReference type="EMBL" id="MFD2831220.1"/>
    </source>
</evidence>
<sequence>MDIRWVEERDYEQIMTLENEVWNDTNTPMITTYQSTEEFAQSLEYRKVAVAVEDGTVLGFIDAFQMYRGINTNFSLTVGMAVSPSARRKGVASQLLKWVIQYAEGENYNKISLRVLATNPAAVALYKKSGFVVEGVLKHEFFLNNQWADDIVDFCQEYGHNKWKPCSDLNRIDVSI</sequence>
<proteinExistence type="predicted"/>
<dbReference type="RefSeq" id="WP_377775225.1">
    <property type="nucleotide sequence ID" value="NZ_JBHUOQ010000004.1"/>
</dbReference>